<gene>
    <name evidence="1" type="ordered locus">SNE_A00660</name>
</gene>
<evidence type="ECO:0000313" key="1">
    <source>
        <dbReference type="EMBL" id="CCB87944.1"/>
    </source>
</evidence>
<dbReference type="AlphaFoldDB" id="F8L563"/>
<dbReference type="KEGG" id="sng:SNE_A00660"/>
<dbReference type="Proteomes" id="UP000000496">
    <property type="component" value="Chromosome gsn.131"/>
</dbReference>
<organism evidence="1 2">
    <name type="scientific">Simkania negevensis (strain ATCC VR-1471 / DSM 27360 / Z)</name>
    <dbReference type="NCBI Taxonomy" id="331113"/>
    <lineage>
        <taxon>Bacteria</taxon>
        <taxon>Pseudomonadati</taxon>
        <taxon>Chlamydiota</taxon>
        <taxon>Chlamydiia</taxon>
        <taxon>Parachlamydiales</taxon>
        <taxon>Simkaniaceae</taxon>
        <taxon>Simkania</taxon>
    </lineage>
</organism>
<accession>F8L563</accession>
<dbReference type="RefSeq" id="WP_013942411.1">
    <property type="nucleotide sequence ID" value="NC_015713.1"/>
</dbReference>
<proteinExistence type="predicted"/>
<evidence type="ECO:0000313" key="2">
    <source>
        <dbReference type="Proteomes" id="UP000000496"/>
    </source>
</evidence>
<reference evidence="1 2" key="2">
    <citation type="journal article" date="2011" name="Mol. Biol. Evol.">
        <title>Unity in variety--the pan-genome of the Chlamydiae.</title>
        <authorList>
            <person name="Collingro A."/>
            <person name="Tischler P."/>
            <person name="Weinmaier T."/>
            <person name="Penz T."/>
            <person name="Heinz E."/>
            <person name="Brunham R.C."/>
            <person name="Read T.D."/>
            <person name="Bavoil P.M."/>
            <person name="Sachse K."/>
            <person name="Kahane S."/>
            <person name="Friedman M.G."/>
            <person name="Rattei T."/>
            <person name="Myers G.S."/>
            <person name="Horn M."/>
        </authorList>
    </citation>
    <scope>NUCLEOTIDE SEQUENCE [LARGE SCALE GENOMIC DNA]</scope>
    <source>
        <strain evidence="2">ATCC VR-1471 / Z</strain>
    </source>
</reference>
<name>F8L563_SIMNZ</name>
<keyword evidence="2" id="KW-1185">Reference proteome</keyword>
<dbReference type="REBASE" id="37551">
    <property type="entry name" value="SneZORF670P"/>
</dbReference>
<protein>
    <submittedName>
        <fullName evidence="1">Uncharacterized protein</fullName>
    </submittedName>
</protein>
<dbReference type="EMBL" id="FR872582">
    <property type="protein sequence ID" value="CCB87944.1"/>
    <property type="molecule type" value="Genomic_DNA"/>
</dbReference>
<reference key="1">
    <citation type="journal article" date="2011" name="Mol. Biol. Evol.">
        <title>Unity in variety -- the pan-genome of the Chlamydiae.</title>
        <authorList>
            <person name="Collingro A."/>
            <person name="Tischler P."/>
            <person name="Weinmaier T."/>
            <person name="Penz T."/>
            <person name="Heinz E."/>
            <person name="Brunham R.C."/>
            <person name="Read T.D."/>
            <person name="Bavoil P.M."/>
            <person name="Sachse K."/>
            <person name="Kahane S."/>
            <person name="Friedman M.G."/>
            <person name="Rattei T."/>
            <person name="Myers G.S.A."/>
            <person name="Horn M."/>
        </authorList>
    </citation>
    <scope>NUCLEOTIDE SEQUENCE</scope>
    <source>
        <strain>Z</strain>
    </source>
</reference>
<dbReference type="eggNOG" id="ENOG502ZAI5">
    <property type="taxonomic scope" value="Bacteria"/>
</dbReference>
<sequence length="263" mass="29922">MRQTKIFEIFSKCVEAILQGALISRVSRTDKEFHFQHWFQARLDAIGIHYDKPGRNSYPDFSLVETTEGYEVKGLAWPGRESTYDCNSQVPTGFHNGRDIYYVFGRYPSAEEAGNEYPVIDLVFCHGDFLNADHEYIHKNRNVKGFGSYGDIMIRDRKMYVAPTPFAIAQGLTGTRTLIVPSTMIPPINFKKVGDLIRFESASIVIGYEFDLTQNTIAPKTIPNPNAGEKHTFLAYRINSDSDKEVAIAKSQINEIFLEEEEE</sequence>
<dbReference type="HOGENOM" id="CLU_096336_0_0_0"/>
<dbReference type="OrthoDB" id="581883at2"/>